<evidence type="ECO:0000313" key="8">
    <source>
        <dbReference type="Proteomes" id="UP000184420"/>
    </source>
</evidence>
<evidence type="ECO:0000313" key="7">
    <source>
        <dbReference type="EMBL" id="SHL11090.1"/>
    </source>
</evidence>
<evidence type="ECO:0000259" key="6">
    <source>
        <dbReference type="Pfam" id="PF07291"/>
    </source>
</evidence>
<dbReference type="Proteomes" id="UP000184420">
    <property type="component" value="Unassembled WGS sequence"/>
</dbReference>
<reference evidence="7 8" key="1">
    <citation type="submission" date="2016-11" db="EMBL/GenBank/DDBJ databases">
        <authorList>
            <person name="Jaros S."/>
            <person name="Januszkiewicz K."/>
            <person name="Wedrychowicz H."/>
        </authorList>
    </citation>
    <scope>NUCLEOTIDE SEQUENCE [LARGE SCALE GENOMIC DNA]</scope>
    <source>
        <strain evidence="7 8">DSM 27406</strain>
    </source>
</reference>
<dbReference type="EMBL" id="FRBL01000002">
    <property type="protein sequence ID" value="SHL11090.1"/>
    <property type="molecule type" value="Genomic_DNA"/>
</dbReference>
<gene>
    <name evidence="7" type="ORF">SAMN05444266_10277</name>
</gene>
<dbReference type="STRING" id="1419482.SAMN05444266_10277"/>
<feature type="transmembrane region" description="Helical" evidence="5">
    <location>
        <begin position="127"/>
        <end position="146"/>
    </location>
</feature>
<feature type="domain" description="Methylamine utilisation protein MauE" evidence="6">
    <location>
        <begin position="21"/>
        <end position="144"/>
    </location>
</feature>
<feature type="transmembrane region" description="Helical" evidence="5">
    <location>
        <begin position="20"/>
        <end position="37"/>
    </location>
</feature>
<evidence type="ECO:0000256" key="3">
    <source>
        <dbReference type="ARBA" id="ARBA00022989"/>
    </source>
</evidence>
<comment type="subcellular location">
    <subcellularLocation>
        <location evidence="1">Membrane</location>
        <topology evidence="1">Multi-pass membrane protein</topology>
    </subcellularLocation>
</comment>
<protein>
    <recommendedName>
        <fullName evidence="6">Methylamine utilisation protein MauE domain-containing protein</fullName>
    </recommendedName>
</protein>
<keyword evidence="2 5" id="KW-0812">Transmembrane</keyword>
<name>A0A1M6XYN0_9BACT</name>
<evidence type="ECO:0000256" key="4">
    <source>
        <dbReference type="ARBA" id="ARBA00023136"/>
    </source>
</evidence>
<accession>A0A1M6XYN0</accession>
<keyword evidence="4 5" id="KW-0472">Membrane</keyword>
<sequence>MNLNKTYDTEVTFNRRWKLLADSTAGLLICLFLYTGIDKLYHQSQFKDALQKSPVLSGYATLLAWSLPTSELFIALLLFMPQTRKYGFKASVVLLSAFTLYLSYMMVFAPKLPCMCAGLLESLSWRMHLALNVVLIVISILGLIACGKRSNDGTRAPPANQG</sequence>
<dbReference type="GO" id="GO:0016020">
    <property type="term" value="C:membrane"/>
    <property type="evidence" value="ECO:0007669"/>
    <property type="project" value="UniProtKB-SubCell"/>
</dbReference>
<proteinExistence type="predicted"/>
<dbReference type="GO" id="GO:0030416">
    <property type="term" value="P:methylamine metabolic process"/>
    <property type="evidence" value="ECO:0007669"/>
    <property type="project" value="InterPro"/>
</dbReference>
<dbReference type="InterPro" id="IPR009908">
    <property type="entry name" value="Methylamine_util_MauE"/>
</dbReference>
<feature type="transmembrane region" description="Helical" evidence="5">
    <location>
        <begin position="57"/>
        <end position="79"/>
    </location>
</feature>
<evidence type="ECO:0000256" key="1">
    <source>
        <dbReference type="ARBA" id="ARBA00004141"/>
    </source>
</evidence>
<keyword evidence="3 5" id="KW-1133">Transmembrane helix</keyword>
<evidence type="ECO:0000256" key="5">
    <source>
        <dbReference type="SAM" id="Phobius"/>
    </source>
</evidence>
<feature type="transmembrane region" description="Helical" evidence="5">
    <location>
        <begin position="86"/>
        <end position="107"/>
    </location>
</feature>
<dbReference type="Pfam" id="PF07291">
    <property type="entry name" value="MauE"/>
    <property type="match status" value="1"/>
</dbReference>
<dbReference type="RefSeq" id="WP_073078663.1">
    <property type="nucleotide sequence ID" value="NZ_FRBL01000002.1"/>
</dbReference>
<dbReference type="AlphaFoldDB" id="A0A1M6XYN0"/>
<evidence type="ECO:0000256" key="2">
    <source>
        <dbReference type="ARBA" id="ARBA00022692"/>
    </source>
</evidence>
<keyword evidence="8" id="KW-1185">Reference proteome</keyword>
<organism evidence="7 8">
    <name type="scientific">Chitinophaga jiangningensis</name>
    <dbReference type="NCBI Taxonomy" id="1419482"/>
    <lineage>
        <taxon>Bacteria</taxon>
        <taxon>Pseudomonadati</taxon>
        <taxon>Bacteroidota</taxon>
        <taxon>Chitinophagia</taxon>
        <taxon>Chitinophagales</taxon>
        <taxon>Chitinophagaceae</taxon>
        <taxon>Chitinophaga</taxon>
    </lineage>
</organism>